<keyword evidence="3" id="KW-1185">Reference proteome</keyword>
<proteinExistence type="predicted"/>
<gene>
    <name evidence="2" type="ORF">ACFQZ7_02570</name>
</gene>
<evidence type="ECO:0000259" key="1">
    <source>
        <dbReference type="Pfam" id="PF00149"/>
    </source>
</evidence>
<comment type="caution">
    <text evidence="2">The sequence shown here is derived from an EMBL/GenBank/DDBJ whole genome shotgun (WGS) entry which is preliminary data.</text>
</comment>
<reference evidence="3" key="1">
    <citation type="journal article" date="2019" name="Int. J. Syst. Evol. Microbiol.">
        <title>The Global Catalogue of Microorganisms (GCM) 10K type strain sequencing project: providing services to taxonomists for standard genome sequencing and annotation.</title>
        <authorList>
            <consortium name="The Broad Institute Genomics Platform"/>
            <consortium name="The Broad Institute Genome Sequencing Center for Infectious Disease"/>
            <person name="Wu L."/>
            <person name="Ma J."/>
        </authorList>
    </citation>
    <scope>NUCLEOTIDE SEQUENCE [LARGE SCALE GENOMIC DNA]</scope>
    <source>
        <strain evidence="3">CCM 8925</strain>
    </source>
</reference>
<dbReference type="InterPro" id="IPR004843">
    <property type="entry name" value="Calcineurin-like_PHP"/>
</dbReference>
<dbReference type="EMBL" id="JBHTIO010000013">
    <property type="protein sequence ID" value="MFD0896628.1"/>
    <property type="molecule type" value="Genomic_DNA"/>
</dbReference>
<evidence type="ECO:0000313" key="2">
    <source>
        <dbReference type="EMBL" id="MFD0896628.1"/>
    </source>
</evidence>
<dbReference type="Pfam" id="PF00149">
    <property type="entry name" value="Metallophos"/>
    <property type="match status" value="1"/>
</dbReference>
<organism evidence="2 3">
    <name type="scientific">Loigolactobacillus binensis</name>
    <dbReference type="NCBI Taxonomy" id="2559922"/>
    <lineage>
        <taxon>Bacteria</taxon>
        <taxon>Bacillati</taxon>
        <taxon>Bacillota</taxon>
        <taxon>Bacilli</taxon>
        <taxon>Lactobacillales</taxon>
        <taxon>Lactobacillaceae</taxon>
        <taxon>Loigolactobacillus</taxon>
    </lineage>
</organism>
<dbReference type="Proteomes" id="UP001597104">
    <property type="component" value="Unassembled WGS sequence"/>
</dbReference>
<name>A0ABW3E8M3_9LACO</name>
<dbReference type="InterPro" id="IPR029052">
    <property type="entry name" value="Metallo-depent_PP-like"/>
</dbReference>
<evidence type="ECO:0000313" key="3">
    <source>
        <dbReference type="Proteomes" id="UP001597104"/>
    </source>
</evidence>
<sequence length="257" mass="28383">MNYTFIGDIHSAVDDLTALLTQLSNQADQLIFLGDYIDGQPTGELAPLKVLDLIMEQVQNKQAIALLGNHDDFWAQTAKGNELAFDTWKINGGRLTWQLLGIHAATLAGVRHQLKQAPLLKYTTFLQNLPLTWTSSHLFAVHAGLLWGRPLPQQVKSDLLWLRDSYFFDDPAYPTNWHRNELGKVIVSGHTPVQTLSTTQQGYLKMQADAQDVPRYDIDAGSRSGATSGGIFALTLAANGRVVGKHLAINGQVREVN</sequence>
<dbReference type="SUPFAM" id="SSF56300">
    <property type="entry name" value="Metallo-dependent phosphatases"/>
    <property type="match status" value="1"/>
</dbReference>
<dbReference type="Gene3D" id="3.60.21.10">
    <property type="match status" value="1"/>
</dbReference>
<protein>
    <submittedName>
        <fullName evidence="2">Metallophosphoesterase</fullName>
    </submittedName>
</protein>
<dbReference type="PANTHER" id="PTHR42850:SF4">
    <property type="entry name" value="ZINC-DEPENDENT ENDOPOLYPHOSPHATASE"/>
    <property type="match status" value="1"/>
</dbReference>
<feature type="domain" description="Calcineurin-like phosphoesterase" evidence="1">
    <location>
        <begin position="1"/>
        <end position="194"/>
    </location>
</feature>
<dbReference type="InterPro" id="IPR050126">
    <property type="entry name" value="Ap4A_hydrolase"/>
</dbReference>
<dbReference type="RefSeq" id="WP_137638676.1">
    <property type="nucleotide sequence ID" value="NZ_BJDN01000034.1"/>
</dbReference>
<dbReference type="PANTHER" id="PTHR42850">
    <property type="entry name" value="METALLOPHOSPHOESTERASE"/>
    <property type="match status" value="1"/>
</dbReference>
<accession>A0ABW3E8M3</accession>